<dbReference type="EMBL" id="PDCK01000039">
    <property type="protein sequence ID" value="PRQ55920.1"/>
    <property type="molecule type" value="Genomic_DNA"/>
</dbReference>
<sequence length="163" mass="17947">MSSFLGWTDDLALFARVCGATPFRVRRYLYLLHSWRFLQALASSCLPLLFPMAKGLGSCFLFSGLLLVNDGCRISGVGVALLVRGWLVRKAVVGVGEWDAGGSDLLPFFHGRLRGPTHLCEDGGISSELSSIRPCFFILWMDLRRRRGTDSVASNRPPNGLVD</sequence>
<dbReference type="Gramene" id="PRQ55920">
    <property type="protein sequence ID" value="PRQ55920"/>
    <property type="gene ID" value="RchiOBHm_Chr1g0329941"/>
</dbReference>
<reference evidence="1 2" key="1">
    <citation type="journal article" date="2018" name="Nat. Genet.">
        <title>The Rosa genome provides new insights in the design of modern roses.</title>
        <authorList>
            <person name="Bendahmane M."/>
        </authorList>
    </citation>
    <scope>NUCLEOTIDE SEQUENCE [LARGE SCALE GENOMIC DNA]</scope>
    <source>
        <strain evidence="2">cv. Old Blush</strain>
    </source>
</reference>
<protein>
    <submittedName>
        <fullName evidence="1">Uncharacterized protein</fullName>
    </submittedName>
</protein>
<dbReference type="AlphaFoldDB" id="A0A2P6SB50"/>
<name>A0A2P6SB50_ROSCH</name>
<gene>
    <name evidence="1" type="ORF">RchiOBHm_Chr1g0329941</name>
</gene>
<proteinExistence type="predicted"/>
<comment type="caution">
    <text evidence="1">The sequence shown here is derived from an EMBL/GenBank/DDBJ whole genome shotgun (WGS) entry which is preliminary data.</text>
</comment>
<evidence type="ECO:0000313" key="1">
    <source>
        <dbReference type="EMBL" id="PRQ55920.1"/>
    </source>
</evidence>
<organism evidence="1 2">
    <name type="scientific">Rosa chinensis</name>
    <name type="common">China rose</name>
    <dbReference type="NCBI Taxonomy" id="74649"/>
    <lineage>
        <taxon>Eukaryota</taxon>
        <taxon>Viridiplantae</taxon>
        <taxon>Streptophyta</taxon>
        <taxon>Embryophyta</taxon>
        <taxon>Tracheophyta</taxon>
        <taxon>Spermatophyta</taxon>
        <taxon>Magnoliopsida</taxon>
        <taxon>eudicotyledons</taxon>
        <taxon>Gunneridae</taxon>
        <taxon>Pentapetalae</taxon>
        <taxon>rosids</taxon>
        <taxon>fabids</taxon>
        <taxon>Rosales</taxon>
        <taxon>Rosaceae</taxon>
        <taxon>Rosoideae</taxon>
        <taxon>Rosoideae incertae sedis</taxon>
        <taxon>Rosa</taxon>
    </lineage>
</organism>
<accession>A0A2P6SB50</accession>
<evidence type="ECO:0000313" key="2">
    <source>
        <dbReference type="Proteomes" id="UP000238479"/>
    </source>
</evidence>
<dbReference type="Proteomes" id="UP000238479">
    <property type="component" value="Chromosome 1"/>
</dbReference>
<keyword evidence="2" id="KW-1185">Reference proteome</keyword>